<organism evidence="1">
    <name type="scientific">marine metagenome</name>
    <dbReference type="NCBI Taxonomy" id="408172"/>
    <lineage>
        <taxon>unclassified sequences</taxon>
        <taxon>metagenomes</taxon>
        <taxon>ecological metagenomes</taxon>
    </lineage>
</organism>
<dbReference type="InterPro" id="IPR003750">
    <property type="entry name" value="Put_MeTrfase-C9orf114-like"/>
</dbReference>
<dbReference type="AlphaFoldDB" id="A0A382BFU1"/>
<proteinExistence type="predicted"/>
<accession>A0A382BFU1</accession>
<sequence>MNLSIAIPNSSLIDETNKVDKTRKISKIARACAIFNVREIYIYRDSSGNESDSVLLSTLLKYLETPQYFRKQMFPKMNVLKFAGVLQPLKLPHHSTISNPKLIKIGDIRDGLVLNYKGRKYVDVGIGKLIPYFGKKGSGIRIIIQITKILPKFSIKEISREQIKEYWGYRVSEGMKIHSLLSSWNDTIILTTKHGKIFTKSDAEEYKKLKKPVLV</sequence>
<dbReference type="CDD" id="cd18086">
    <property type="entry name" value="HsC9orf114-like"/>
    <property type="match status" value="1"/>
</dbReference>
<name>A0A382BFU1_9ZZZZ</name>
<dbReference type="PANTHER" id="PTHR12150">
    <property type="entry name" value="CLASS IV SAM-BINDING METHYLTRANSFERASE-RELATED"/>
    <property type="match status" value="1"/>
</dbReference>
<gene>
    <name evidence="1" type="ORF">METZ01_LOCUS164901</name>
</gene>
<dbReference type="EMBL" id="UINC01029398">
    <property type="protein sequence ID" value="SVB12047.1"/>
    <property type="molecule type" value="Genomic_DNA"/>
</dbReference>
<feature type="non-terminal residue" evidence="1">
    <location>
        <position position="215"/>
    </location>
</feature>
<dbReference type="InterPro" id="IPR029026">
    <property type="entry name" value="tRNA_m1G_MTases_N"/>
</dbReference>
<dbReference type="Gene3D" id="3.40.1280.10">
    <property type="match status" value="1"/>
</dbReference>
<reference evidence="1" key="1">
    <citation type="submission" date="2018-05" db="EMBL/GenBank/DDBJ databases">
        <authorList>
            <person name="Lanie J.A."/>
            <person name="Ng W.-L."/>
            <person name="Kazmierczak K.M."/>
            <person name="Andrzejewski T.M."/>
            <person name="Davidsen T.M."/>
            <person name="Wayne K.J."/>
            <person name="Tettelin H."/>
            <person name="Glass J.I."/>
            <person name="Rusch D."/>
            <person name="Podicherti R."/>
            <person name="Tsui H.-C.T."/>
            <person name="Winkler M.E."/>
        </authorList>
    </citation>
    <scope>NUCLEOTIDE SEQUENCE</scope>
</reference>
<protein>
    <recommendedName>
        <fullName evidence="2">RNA methyltransferase</fullName>
    </recommendedName>
</protein>
<dbReference type="SUPFAM" id="SSF75217">
    <property type="entry name" value="alpha/beta knot"/>
    <property type="match status" value="1"/>
</dbReference>
<evidence type="ECO:0008006" key="2">
    <source>
        <dbReference type="Google" id="ProtNLM"/>
    </source>
</evidence>
<evidence type="ECO:0000313" key="1">
    <source>
        <dbReference type="EMBL" id="SVB12047.1"/>
    </source>
</evidence>
<dbReference type="PANTHER" id="PTHR12150:SF13">
    <property type="entry name" value="METHYLTRANSFERASE C9ORF114-RELATED"/>
    <property type="match status" value="1"/>
</dbReference>
<dbReference type="InterPro" id="IPR029028">
    <property type="entry name" value="Alpha/beta_knot_MTases"/>
</dbReference>
<dbReference type="Pfam" id="PF02598">
    <property type="entry name" value="Methyltrn_RNA_3"/>
    <property type="match status" value="1"/>
</dbReference>